<dbReference type="EMBL" id="FR823386">
    <property type="protein sequence ID" value="CBZ51428.1"/>
    <property type="molecule type" value="Genomic_DNA"/>
</dbReference>
<feature type="compositionally biased region" description="Low complexity" evidence="1">
    <location>
        <begin position="121"/>
        <end position="132"/>
    </location>
</feature>
<dbReference type="GeneID" id="13440428"/>
<reference evidence="2" key="1">
    <citation type="submission" date="2011-02" db="EMBL/GenBank/DDBJ databases">
        <authorList>
            <person name="Aslett M."/>
        </authorList>
    </citation>
    <scope>NUCLEOTIDE SEQUENCE</scope>
    <source>
        <strain evidence="2">Liverpool</strain>
    </source>
</reference>
<feature type="compositionally biased region" description="Low complexity" evidence="1">
    <location>
        <begin position="310"/>
        <end position="333"/>
    </location>
</feature>
<keyword evidence="4" id="KW-1185">Reference proteome</keyword>
<feature type="region of interest" description="Disordered" evidence="1">
    <location>
        <begin position="2888"/>
        <end position="2938"/>
    </location>
</feature>
<feature type="region of interest" description="Disordered" evidence="1">
    <location>
        <begin position="1817"/>
        <end position="1836"/>
    </location>
</feature>
<sequence>MDLGRSRESPARSLRPEVLGIDCGGHRNGCKHEDRIQRAGTEVAREILCAHPRRESLSESPVLSSALRSPVFFLAASFSSSARSAPLSPSTDSATLSRSRLTPLLPSLSSPLSPSAPPCSEPSFSEPSCSELSPSAYLSEAPRASSGASLCVGKGVSFSSANSRSLRSANRTSHQPPSQRRLLADSDRPSPRDSTGARGTVPETARRASPAVPSGGDFSPPQVRASQDRCPQETHKLTGDLGDAIREIYRLRASIFARASCAVRHRSGRLSQREAIFGCLLHRAQAVTSLLLRLRSELLEARDLHLAARHASSASSSSSPSSSVSGGPGHYSSLCSREATAPSSPSFSSSSPSSSSFSSSSPSSSSFSSSSPFLQSLPSQDGEAAGQCVTEAAGKGCLLTARQLWSYLGRVGSILTTLGKSLPLPPSVDLGRPRVSPAEFEGDLQRLLSSIAHVLPTQEGARDRSRWTEESRETAGDPVETETPSEPVSVSSLRKRSPGHDGPSPHRGEGETGWSDSAVERVPLSAWPLARDLHGLLHAYALAVTAALSTAASLPILDAADEWIVATLHSTAWCVRLFPCFPPVSSVPSAAPFASPAAWAGAVAARSSLPSFMASSSLSSAVQAFASTAQGSLPPLVSAAQARMPRLREAALMDLAWSVTSLKDLLCPSGGTELARDSPSGLPLSLDEDTYGAWESDRFPDQQETAPIAPSSRQLAAPSTPAASPGPAFSPDAFMDAIAERTAEIPEGGSRAWPVALLRAACIFSSFPPLLFARFSRMILNLDPGTPSRGVRSGASPPREGPPSPSFPSPAPASSSSPSGASSFSPSAASAAPSLASGASPAEKERFLAAASPAALSALLWAYARFLTASSCARRDASSPSASLPTDSAQFHRAAFYAVLAHALQSLRRQPGWPAEACGFSPLLPASRFHRRSRDQERGTSEKGERPKTPGKAAWETRSICTGCWAASRVLEVTPGSEQENRHLTLAFLKETLHFCLPAFVGPGTAPQAGDPVPDPSAAGLPFSLLGGSFLDVMNLLEASYRCRYISLPLLNFVVAGLTRKEATSRQVPDRTDPPRRTFPGIADDTRAWPAKQAGVSTSREISAAVALFVMLARHSTFAVEQRVDSLVRRRASHAARSGDAAVSATATGRESASFSRGASQDVSREDRGAASLRRRGTGTGGEETSLGAGDPNPAAVSASASACVGASWEGQQAAPEGAFDDAATAERALAKLAEGRGVLVRMVLRQFNEVRDSEICNLVWALVNSLRDAATEPCFAPLGGSGAQTPAFDREEERDARAAHAGAETPRDRGSSPSGSRPGRVGPRTAKTNEGELLERILARMRVPDFECPPAHISRLAWTLTRPELLETAEHAGIPQEVVSQLLDKVLARVLASANAEAPRKARGQLRWPVQESGAVSRPQETLDEPRQPGPLLSRLGVERLCSILVSYPSFKHANEDVKSRFVSTAIDELCDLFCMQASQAALATPALSRLIDEALKMETLAGVVWALNVLNRRHTLLVALVTDHVTARLLQHSEGHWGGAAVERRREDLDSIGEPDSARQRAKGGGERRARVAEASWSPMGTRQLSPGRGGAETPCFLSAEPASAALSNSTALVRFPRLLMTYLTACSKLRCDLPPSFFEACSRYVASLASFVEELAVNGDRTRRHSPVVSARPGGSPRPAEGTRGSAGREETTVRTLTRNPLSREDACTALKAQEIMAKEGWPLWTCANLLSACTACGCTDRRFLQPLTRLLSLALLGKVCLCTEGQDRQCGGETRNTQCRDTEETRPPAASLGVGASALHPLLASSVSPPLPVASKSATGEKEGAPSPPLDALPSNAGGALLPVVLASIVPDVQRSVALLLAAFSRAGFTAGNPLYPVLLASAAALTRKELVAAKLCDEGAETEKRDIRSVLLELAEGQSLDAPANCLSASWNTSVYTSFLDFVFQNFTSPQRSSQTPSLSPAAPAGLCSSPFLLASAPSRLPAHTSESPQLERGPSALFPPGSASTAPIASSLAAVETACVAVAASLGISPSVLEVWRFLGPLSTMPIQSTLQRRARWALQAVLDPYQVEIFEELLLPPPLSAFVDLLLVHKASQRALAVEVDGPSHFLSWLQRDPPPAGTGAARENERMAEHRREDARGKGDAAEQRSSITCLASGPPSYQAHMRMSDLVDRETGATLTGRLEEFPTPEWTAEEVYCAGDCDVVVPVRYICDGKTRQKRLRLERAGVACLHLPFFRFPPWQTSASLAAFLRSTLPRNWLRAGQQPLARFKEPDWEDPAAYAAGTVKCVELLARGASEEEAAAFRRTSGGKHVRSEGEEKPRFAQDGETPRAAEHVEAADREMEETRFQGLERKQRGRETHSSPSLFQTAHGSALSHRPRDARTPEGLENAPRARLLSSTARQRTGSEASRQDARETPVSSRASGCMPSPSRPRWLWGEETREREAQTAGAPEGDKSGSGPRLRYIEDSEEDGDAEGATEPREGHHLCGLTSEQQAFLLKQAVRSFVSPLEEKRAKLASPATEVSRADSGTASLSSLSENGSPPPESASVALPAGPEESVDASVLQRALCLQKKLEACVSRPQRLPIHLQWLHALATERQFHLERLGYPQPQLRLCMHRGKDERKGVFHERAGEPTTNRPRAGQSEGTRDPASAGGRDESPLRVADSPGSGPACGGDERGGSRPARDAPSPASAPSWSLSPSYLLLTHQPMIYAVLSLTDPRLWLLAACPPNQAPAFHFLHLVDSASVRASSRRAGAVSHEGKQTKLPRQGGKNAKRSFGGASHFVSDGRLAGVLVGQTLHAGRFGHRRVAEVLAGWATGKLESAAQNVLLYPLEVLPCHHPRAPFKAIADDRLRVWLQLLTPVQCGEGYGARTEDFSLAAKDERAKEEDLSSRERSLRARLLLPPPRQPQAWDAEETEGRISPSLETERAPA</sequence>
<gene>
    <name evidence="3" type="ORF">BN1204_012260</name>
    <name evidence="2" type="ORF">NCLIV_012260</name>
</gene>
<dbReference type="eggNOG" id="ENOG502QZ57">
    <property type="taxonomic scope" value="Eukaryota"/>
</dbReference>
<organism evidence="2 4">
    <name type="scientific">Neospora caninum (strain Liverpool)</name>
    <dbReference type="NCBI Taxonomy" id="572307"/>
    <lineage>
        <taxon>Eukaryota</taxon>
        <taxon>Sar</taxon>
        <taxon>Alveolata</taxon>
        <taxon>Apicomplexa</taxon>
        <taxon>Conoidasida</taxon>
        <taxon>Coccidia</taxon>
        <taxon>Eucoccidiorida</taxon>
        <taxon>Eimeriorina</taxon>
        <taxon>Sarcocystidae</taxon>
        <taxon>Neospora</taxon>
    </lineage>
</organism>
<feature type="compositionally biased region" description="Basic and acidic residues" evidence="1">
    <location>
        <begin position="2681"/>
        <end position="2691"/>
    </location>
</feature>
<feature type="region of interest" description="Disordered" evidence="1">
    <location>
        <begin position="1063"/>
        <end position="1083"/>
    </location>
</feature>
<feature type="compositionally biased region" description="Basic and acidic residues" evidence="1">
    <location>
        <begin position="2888"/>
        <end position="2903"/>
    </location>
</feature>
<dbReference type="VEuPathDB" id="ToxoDB:NCLIV_012260"/>
<feature type="compositionally biased region" description="Low complexity" evidence="1">
    <location>
        <begin position="1312"/>
        <end position="1325"/>
    </location>
</feature>
<feature type="compositionally biased region" description="Basic and acidic residues" evidence="1">
    <location>
        <begin position="460"/>
        <end position="475"/>
    </location>
</feature>
<feature type="compositionally biased region" description="Basic and acidic residues" evidence="1">
    <location>
        <begin position="934"/>
        <end position="948"/>
    </location>
</feature>
<dbReference type="EMBL" id="LN714479">
    <property type="protein sequence ID" value="CEL65376.1"/>
    <property type="molecule type" value="Genomic_DNA"/>
</dbReference>
<protein>
    <submittedName>
        <fullName evidence="2">Uncharacterized protein</fullName>
    </submittedName>
</protein>
<feature type="region of interest" description="Disordered" evidence="1">
    <location>
        <begin position="105"/>
        <end position="132"/>
    </location>
</feature>
<feature type="compositionally biased region" description="Basic and acidic residues" evidence="1">
    <location>
        <begin position="2442"/>
        <end position="2451"/>
    </location>
</feature>
<feature type="region of interest" description="Disordered" evidence="1">
    <location>
        <begin position="1665"/>
        <end position="1699"/>
    </location>
</feature>
<feature type="region of interest" description="Disordered" evidence="1">
    <location>
        <begin position="309"/>
        <end position="337"/>
    </location>
</feature>
<feature type="compositionally biased region" description="Basic and acidic residues" evidence="1">
    <location>
        <begin position="2318"/>
        <end position="2366"/>
    </location>
</feature>
<accession>F0VCR3</accession>
<reference evidence="4" key="3">
    <citation type="journal article" date="2012" name="PLoS Pathog.">
        <title>Comparative genomics of the apicomplexan parasites Toxoplasma gondii and Neospora caninum: Coccidia differing in host range and transmission strategy.</title>
        <authorList>
            <person name="Reid A.J."/>
            <person name="Vermont S.J."/>
            <person name="Cotton J.A."/>
            <person name="Harris D."/>
            <person name="Hill-Cawthorne G.A."/>
            <person name="Konen-Waisman S."/>
            <person name="Latham S.M."/>
            <person name="Mourier T."/>
            <person name="Norton R."/>
            <person name="Quail M.A."/>
            <person name="Sanders M."/>
            <person name="Shanmugam D."/>
            <person name="Sohal A."/>
            <person name="Wasmuth J.D."/>
            <person name="Brunk B."/>
            <person name="Grigg M.E."/>
            <person name="Howard J.C."/>
            <person name="Parkinson J."/>
            <person name="Roos D.S."/>
            <person name="Trees A.J."/>
            <person name="Berriman M."/>
            <person name="Pain A."/>
            <person name="Wastling J.M."/>
        </authorList>
    </citation>
    <scope>NUCLEOTIDE SEQUENCE [LARGE SCALE GENOMIC DNA]</scope>
    <source>
        <strain evidence="4">Liverpool</strain>
    </source>
</reference>
<feature type="compositionally biased region" description="Basic and acidic residues" evidence="1">
    <location>
        <begin position="182"/>
        <end position="191"/>
    </location>
</feature>
<feature type="compositionally biased region" description="Basic and acidic residues" evidence="1">
    <location>
        <begin position="1289"/>
        <end position="1299"/>
    </location>
</feature>
<feature type="region of interest" description="Disordered" evidence="1">
    <location>
        <begin position="2759"/>
        <end position="2781"/>
    </location>
</feature>
<feature type="compositionally biased region" description="Basic and acidic residues" evidence="1">
    <location>
        <begin position="1063"/>
        <end position="1076"/>
    </location>
</feature>
<feature type="compositionally biased region" description="Polar residues" evidence="1">
    <location>
        <begin position="1145"/>
        <end position="1162"/>
    </location>
</feature>
<feature type="compositionally biased region" description="Acidic residues" evidence="1">
    <location>
        <begin position="2473"/>
        <end position="2482"/>
    </location>
</feature>
<dbReference type="OMA" id="WTCANLL"/>
<feature type="region of interest" description="Disordered" evidence="1">
    <location>
        <begin position="1138"/>
        <end position="1194"/>
    </location>
</feature>
<feature type="compositionally biased region" description="Polar residues" evidence="1">
    <location>
        <begin position="2402"/>
        <end position="2414"/>
    </location>
</feature>
<evidence type="ECO:0000313" key="4">
    <source>
        <dbReference type="Proteomes" id="UP000007494"/>
    </source>
</evidence>
<feature type="region of interest" description="Disordered" evidence="1">
    <location>
        <begin position="929"/>
        <end position="952"/>
    </location>
</feature>
<feature type="compositionally biased region" description="Basic and acidic residues" evidence="1">
    <location>
        <begin position="2130"/>
        <end position="2151"/>
    </location>
</feature>
<reference evidence="2" key="2">
    <citation type="submission" date="2011-03" db="EMBL/GenBank/DDBJ databases">
        <title>Comparative genomics and transcriptomics of Neospora caninum and Toxoplasma gondii.</title>
        <authorList>
            <person name="Reid A.J."/>
            <person name="Sohal A."/>
            <person name="Harris D."/>
            <person name="Quail M."/>
            <person name="Sanders M."/>
            <person name="Berriman M."/>
            <person name="Wastling J.M."/>
            <person name="Pain A."/>
        </authorList>
    </citation>
    <scope>NUCLEOTIDE SEQUENCE</scope>
    <source>
        <strain evidence="2">Liverpool</strain>
    </source>
</reference>
<feature type="compositionally biased region" description="Polar residues" evidence="1">
    <location>
        <begin position="2367"/>
        <end position="2376"/>
    </location>
</feature>
<feature type="compositionally biased region" description="Polar residues" evidence="1">
    <location>
        <begin position="2533"/>
        <end position="2546"/>
    </location>
</feature>
<dbReference type="OrthoDB" id="10467479at2759"/>
<feature type="region of interest" description="Disordered" evidence="1">
    <location>
        <begin position="2116"/>
        <end position="2153"/>
    </location>
</feature>
<reference evidence="3" key="4">
    <citation type="journal article" date="2015" name="PLoS ONE">
        <title>Comprehensive Evaluation of Toxoplasma gondii VEG and Neospora caninum LIV Genomes with Tachyzoite Stage Transcriptome and Proteome Defines Novel Transcript Features.</title>
        <authorList>
            <person name="Ramaprasad A."/>
            <person name="Mourier T."/>
            <person name="Naeem R."/>
            <person name="Malas T.B."/>
            <person name="Moussa E."/>
            <person name="Panigrahi A."/>
            <person name="Vermont S.J."/>
            <person name="Otto T.D."/>
            <person name="Wastling J."/>
            <person name="Pain A."/>
        </authorList>
    </citation>
    <scope>NUCLEOTIDE SEQUENCE</scope>
    <source>
        <strain evidence="3">Liverpool</strain>
    </source>
</reference>
<name>F0VCR3_NEOCL</name>
<feature type="compositionally biased region" description="Low complexity" evidence="1">
    <location>
        <begin position="716"/>
        <end position="732"/>
    </location>
</feature>
<dbReference type="RefSeq" id="XP_003881461.1">
    <property type="nucleotide sequence ID" value="XM_003881412.1"/>
</dbReference>
<feature type="region of interest" description="Disordered" evidence="1">
    <location>
        <begin position="1277"/>
        <end position="1333"/>
    </location>
</feature>
<dbReference type="InParanoid" id="F0VCR3"/>
<feature type="region of interest" description="Disordered" evidence="1">
    <location>
        <begin position="162"/>
        <end position="238"/>
    </location>
</feature>
<feature type="region of interest" description="Disordered" evidence="1">
    <location>
        <begin position="1402"/>
        <end position="1430"/>
    </location>
</feature>
<feature type="compositionally biased region" description="Basic and acidic residues" evidence="1">
    <location>
        <begin position="2629"/>
        <end position="2638"/>
    </location>
</feature>
<feature type="compositionally biased region" description="Basic and acidic residues" evidence="1">
    <location>
        <begin position="226"/>
        <end position="238"/>
    </location>
</feature>
<evidence type="ECO:0000256" key="1">
    <source>
        <dbReference type="SAM" id="MobiDB-lite"/>
    </source>
</evidence>
<feature type="compositionally biased region" description="Basic and acidic residues" evidence="1">
    <location>
        <begin position="1558"/>
        <end position="1574"/>
    </location>
</feature>
<feature type="compositionally biased region" description="Pro residues" evidence="1">
    <location>
        <begin position="799"/>
        <end position="811"/>
    </location>
</feature>
<feature type="compositionally biased region" description="Low complexity" evidence="1">
    <location>
        <begin position="1183"/>
        <end position="1194"/>
    </location>
</feature>
<feature type="region of interest" description="Disordered" evidence="1">
    <location>
        <begin position="2629"/>
        <end position="2700"/>
    </location>
</feature>
<feature type="region of interest" description="Disordered" evidence="1">
    <location>
        <begin position="1550"/>
        <end position="1593"/>
    </location>
</feature>
<feature type="compositionally biased region" description="Low complexity" evidence="1">
    <location>
        <begin position="812"/>
        <end position="825"/>
    </location>
</feature>
<feature type="region of interest" description="Disordered" evidence="1">
    <location>
        <begin position="703"/>
        <end position="732"/>
    </location>
</feature>
<feature type="compositionally biased region" description="Low complexity" evidence="1">
    <location>
        <begin position="162"/>
        <end position="173"/>
    </location>
</feature>
<feature type="region of interest" description="Disordered" evidence="1">
    <location>
        <begin position="2308"/>
        <end position="2490"/>
    </location>
</feature>
<feature type="region of interest" description="Disordered" evidence="1">
    <location>
        <begin position="2518"/>
        <end position="2560"/>
    </location>
</feature>
<proteinExistence type="predicted"/>
<evidence type="ECO:0000313" key="3">
    <source>
        <dbReference type="EMBL" id="CEL65376.1"/>
    </source>
</evidence>
<feature type="region of interest" description="Disordered" evidence="1">
    <location>
        <begin position="458"/>
        <end position="515"/>
    </location>
</feature>
<feature type="compositionally biased region" description="Polar residues" evidence="1">
    <location>
        <begin position="482"/>
        <end position="492"/>
    </location>
</feature>
<feature type="region of interest" description="Disordered" evidence="1">
    <location>
        <begin position="1773"/>
        <end position="1795"/>
    </location>
</feature>
<feature type="region of interest" description="Disordered" evidence="1">
    <location>
        <begin position="786"/>
        <end position="825"/>
    </location>
</feature>
<dbReference type="Proteomes" id="UP000007494">
    <property type="component" value="Chromosome V"/>
</dbReference>
<evidence type="ECO:0000313" key="2">
    <source>
        <dbReference type="EMBL" id="CBZ51428.1"/>
    </source>
</evidence>